<dbReference type="SUPFAM" id="SSF47819">
    <property type="entry name" value="HRDC-like"/>
    <property type="match status" value="1"/>
</dbReference>
<dbReference type="PROSITE" id="PS50967">
    <property type="entry name" value="HRDC"/>
    <property type="match status" value="1"/>
</dbReference>
<evidence type="ECO:0000256" key="1">
    <source>
        <dbReference type="SAM" id="MobiDB-lite"/>
    </source>
</evidence>
<dbReference type="InterPro" id="IPR041605">
    <property type="entry name" value="Exo_C"/>
</dbReference>
<dbReference type="Pfam" id="PF18305">
    <property type="entry name" value="DNA_pol_A_exoN"/>
    <property type="match status" value="1"/>
</dbReference>
<name>A0A4R6RZ32_9MICO</name>
<proteinExistence type="predicted"/>
<protein>
    <submittedName>
        <fullName evidence="3">Ribonuclease D</fullName>
    </submittedName>
</protein>
<dbReference type="InterPro" id="IPR044876">
    <property type="entry name" value="HRDC_dom_sf"/>
</dbReference>
<dbReference type="Gene3D" id="3.30.420.10">
    <property type="entry name" value="Ribonuclease H-like superfamily/Ribonuclease H"/>
    <property type="match status" value="1"/>
</dbReference>
<dbReference type="Gene3D" id="1.10.150.80">
    <property type="entry name" value="HRDC domain"/>
    <property type="match status" value="2"/>
</dbReference>
<dbReference type="RefSeq" id="WP_132203301.1">
    <property type="nucleotide sequence ID" value="NZ_JAOQNO010000001.1"/>
</dbReference>
<evidence type="ECO:0000259" key="2">
    <source>
        <dbReference type="PROSITE" id="PS50967"/>
    </source>
</evidence>
<dbReference type="SMART" id="SM00474">
    <property type="entry name" value="35EXOc"/>
    <property type="match status" value="1"/>
</dbReference>
<feature type="region of interest" description="Disordered" evidence="1">
    <location>
        <begin position="293"/>
        <end position="313"/>
    </location>
</feature>
<dbReference type="PANTHER" id="PTHR47649">
    <property type="entry name" value="RIBONUCLEASE D"/>
    <property type="match status" value="1"/>
</dbReference>
<dbReference type="GO" id="GO:0000166">
    <property type="term" value="F:nucleotide binding"/>
    <property type="evidence" value="ECO:0007669"/>
    <property type="project" value="InterPro"/>
</dbReference>
<dbReference type="CDD" id="cd06142">
    <property type="entry name" value="RNaseD_exo"/>
    <property type="match status" value="1"/>
</dbReference>
<organism evidence="3 4">
    <name type="scientific">Leucobacter luti</name>
    <dbReference type="NCBI Taxonomy" id="340320"/>
    <lineage>
        <taxon>Bacteria</taxon>
        <taxon>Bacillati</taxon>
        <taxon>Actinomycetota</taxon>
        <taxon>Actinomycetes</taxon>
        <taxon>Micrococcales</taxon>
        <taxon>Microbacteriaceae</taxon>
        <taxon>Leucobacter</taxon>
    </lineage>
</organism>
<dbReference type="GO" id="GO:0006139">
    <property type="term" value="P:nucleobase-containing compound metabolic process"/>
    <property type="evidence" value="ECO:0007669"/>
    <property type="project" value="InterPro"/>
</dbReference>
<feature type="domain" description="HRDC" evidence="2">
    <location>
        <begin position="216"/>
        <end position="296"/>
    </location>
</feature>
<dbReference type="EMBL" id="SNYA01000004">
    <property type="protein sequence ID" value="TDP92432.1"/>
    <property type="molecule type" value="Genomic_DNA"/>
</dbReference>
<dbReference type="PANTHER" id="PTHR47649:SF1">
    <property type="entry name" value="RIBONUCLEASE D"/>
    <property type="match status" value="1"/>
</dbReference>
<reference evidence="3 4" key="1">
    <citation type="submission" date="2019-03" db="EMBL/GenBank/DDBJ databases">
        <title>Genomic analyses of the natural microbiome of Caenorhabditis elegans.</title>
        <authorList>
            <person name="Samuel B."/>
        </authorList>
    </citation>
    <scope>NUCLEOTIDE SEQUENCE [LARGE SCALE GENOMIC DNA]</scope>
    <source>
        <strain evidence="3 4">JUb18</strain>
    </source>
</reference>
<evidence type="ECO:0000313" key="3">
    <source>
        <dbReference type="EMBL" id="TDP92432.1"/>
    </source>
</evidence>
<dbReference type="InterPro" id="IPR051086">
    <property type="entry name" value="RNase_D-like"/>
</dbReference>
<dbReference type="SUPFAM" id="SSF53098">
    <property type="entry name" value="Ribonuclease H-like"/>
    <property type="match status" value="1"/>
</dbReference>
<dbReference type="InterPro" id="IPR036397">
    <property type="entry name" value="RNaseH_sf"/>
</dbReference>
<dbReference type="InterPro" id="IPR010997">
    <property type="entry name" value="HRDC-like_sf"/>
</dbReference>
<dbReference type="AlphaFoldDB" id="A0A4R6RZ32"/>
<dbReference type="GO" id="GO:0003676">
    <property type="term" value="F:nucleic acid binding"/>
    <property type="evidence" value="ECO:0007669"/>
    <property type="project" value="InterPro"/>
</dbReference>
<dbReference type="Pfam" id="PF01612">
    <property type="entry name" value="DNA_pol_A_exo1"/>
    <property type="match status" value="1"/>
</dbReference>
<comment type="caution">
    <text evidence="3">The sequence shown here is derived from an EMBL/GenBank/DDBJ whole genome shotgun (WGS) entry which is preliminary data.</text>
</comment>
<dbReference type="InterPro" id="IPR012337">
    <property type="entry name" value="RNaseH-like_sf"/>
</dbReference>
<dbReference type="Pfam" id="PF00570">
    <property type="entry name" value="HRDC"/>
    <property type="match status" value="1"/>
</dbReference>
<evidence type="ECO:0000313" key="4">
    <source>
        <dbReference type="Proteomes" id="UP000295601"/>
    </source>
</evidence>
<dbReference type="GO" id="GO:0008408">
    <property type="term" value="F:3'-5' exonuclease activity"/>
    <property type="evidence" value="ECO:0007669"/>
    <property type="project" value="InterPro"/>
</dbReference>
<keyword evidence="4" id="KW-1185">Reference proteome</keyword>
<dbReference type="InterPro" id="IPR002121">
    <property type="entry name" value="HRDC_dom"/>
</dbReference>
<accession>A0A4R6RZ32</accession>
<gene>
    <name evidence="3" type="ORF">EDF62_1639</name>
</gene>
<dbReference type="SMART" id="SM00341">
    <property type="entry name" value="HRDC"/>
    <property type="match status" value="1"/>
</dbReference>
<dbReference type="OrthoDB" id="144122at2"/>
<dbReference type="Proteomes" id="UP000295601">
    <property type="component" value="Unassembled WGS sequence"/>
</dbReference>
<sequence length="395" mass="43412">MVEQSELDTQWSLITDDAGLAHAAALLADATGPIGVDAERASGFTYGAEAYLVQVYRRGAGPFLFDPIEITSFAPLAAALDGEEWILHAASQDIPCLDELGLHPDRLFDTELAARLLGYDRVGLGAIVEQLLGIHLEKAHSAADWSQRPLPESWLEYAALDVALLPDLRDAIADDLDAQGKREYAVQEFEAVRTRPQKIKSPEPWRKLSGAHVLKTPRSLALARELWEARDALARERDIAPGRLIPDSSVVAAAAANPRSKGDLARIPNFKGRASRTEIDRWWKAILVGKTTENLPGSKPRDPDAIPHHRGWGQRNPEAAERLVAARAAVEAEAERQGIPIENLLTPDHLRRLVWRPPADRSAESIALRLKELGAREWQLGIVAPILAAVFVDLR</sequence>
<dbReference type="InterPro" id="IPR002562">
    <property type="entry name" value="3'-5'_exonuclease_dom"/>
</dbReference>